<dbReference type="GO" id="GO:0019432">
    <property type="term" value="P:triglyceride biosynthetic process"/>
    <property type="evidence" value="ECO:0007669"/>
    <property type="project" value="TreeGrafter"/>
</dbReference>
<evidence type="ECO:0000313" key="5">
    <source>
        <dbReference type="EMBL" id="KAG8624632.1"/>
    </source>
</evidence>
<keyword evidence="6" id="KW-1185">Reference proteome</keyword>
<feature type="compositionally biased region" description="Acidic residues" evidence="3">
    <location>
        <begin position="823"/>
        <end position="840"/>
    </location>
</feature>
<dbReference type="EMBL" id="JAESVG020000009">
    <property type="protein sequence ID" value="KAG8624632.1"/>
    <property type="molecule type" value="Genomic_DNA"/>
</dbReference>
<comment type="similarity">
    <text evidence="1">Belongs to the lipin family.</text>
</comment>
<dbReference type="Proteomes" id="UP000809789">
    <property type="component" value="Unassembled WGS sequence"/>
</dbReference>
<organism evidence="5 6">
    <name type="scientific">Elsinoe batatas</name>
    <dbReference type="NCBI Taxonomy" id="2601811"/>
    <lineage>
        <taxon>Eukaryota</taxon>
        <taxon>Fungi</taxon>
        <taxon>Dikarya</taxon>
        <taxon>Ascomycota</taxon>
        <taxon>Pezizomycotina</taxon>
        <taxon>Dothideomycetes</taxon>
        <taxon>Dothideomycetidae</taxon>
        <taxon>Myriangiales</taxon>
        <taxon>Elsinoaceae</taxon>
        <taxon>Elsinoe</taxon>
    </lineage>
</organism>
<dbReference type="SMART" id="SM00775">
    <property type="entry name" value="LNS2"/>
    <property type="match status" value="1"/>
</dbReference>
<dbReference type="OrthoDB" id="4567at2759"/>
<evidence type="ECO:0000259" key="4">
    <source>
        <dbReference type="SMART" id="SM00775"/>
    </source>
</evidence>
<feature type="domain" description="LNS2/PITP" evidence="4">
    <location>
        <begin position="445"/>
        <end position="640"/>
    </location>
</feature>
<dbReference type="GO" id="GO:0009062">
    <property type="term" value="P:fatty acid catabolic process"/>
    <property type="evidence" value="ECO:0007669"/>
    <property type="project" value="TreeGrafter"/>
</dbReference>
<dbReference type="FunFam" id="3.40.50.1000:FF:000063">
    <property type="entry name" value="Nuclear elongation and deformation protein"/>
    <property type="match status" value="1"/>
</dbReference>
<feature type="compositionally biased region" description="Basic and acidic residues" evidence="3">
    <location>
        <begin position="841"/>
        <end position="850"/>
    </location>
</feature>
<feature type="compositionally biased region" description="Polar residues" evidence="3">
    <location>
        <begin position="207"/>
        <end position="219"/>
    </location>
</feature>
<gene>
    <name evidence="5" type="ORF">KVT40_007699</name>
</gene>
<keyword evidence="2" id="KW-0597">Phosphoprotein</keyword>
<feature type="region of interest" description="Disordered" evidence="3">
    <location>
        <begin position="195"/>
        <end position="246"/>
    </location>
</feature>
<feature type="region of interest" description="Disordered" evidence="3">
    <location>
        <begin position="96"/>
        <end position="173"/>
    </location>
</feature>
<feature type="compositionally biased region" description="Basic and acidic residues" evidence="3">
    <location>
        <begin position="893"/>
        <end position="906"/>
    </location>
</feature>
<name>A0A8K0PDI8_9PEZI</name>
<dbReference type="InterPro" id="IPR007651">
    <property type="entry name" value="Lipin_N"/>
</dbReference>
<feature type="compositionally biased region" description="Basic and acidic residues" evidence="3">
    <location>
        <begin position="867"/>
        <end position="878"/>
    </location>
</feature>
<dbReference type="InterPro" id="IPR031315">
    <property type="entry name" value="LNS2/PITP"/>
</dbReference>
<dbReference type="Pfam" id="PF24565">
    <property type="entry name" value="Ned1_M"/>
    <property type="match status" value="1"/>
</dbReference>
<evidence type="ECO:0000313" key="6">
    <source>
        <dbReference type="Proteomes" id="UP000809789"/>
    </source>
</evidence>
<accession>A0A8K0PDI8</accession>
<dbReference type="Pfam" id="PF08235">
    <property type="entry name" value="LNS2"/>
    <property type="match status" value="2"/>
</dbReference>
<feature type="compositionally biased region" description="Basic and acidic residues" evidence="3">
    <location>
        <begin position="357"/>
        <end position="366"/>
    </location>
</feature>
<feature type="region of interest" description="Disordered" evidence="3">
    <location>
        <begin position="570"/>
        <end position="596"/>
    </location>
</feature>
<sequence>MQYVRSISGSVSKTWNSINPATLSGAVDVIVVEHEDGTLACSPFHVRFGKFSLLRPHEKKVEFKVNDVKREYPMKLGEGGEAFFVFETSTAVPEAMQTSPLVSPAQSPEMRPSSADAPALPDSESLELTGQLDGTSRKLEESMTSDQGLSFPGDQQRTQSASGDIPTLSSSLGEQSSFGGYLSAYAKLPVELHRSNTDHGLPPQRIGLSQSFDSSQTSKPVERPVSPMGTARSSSPPPMTSEEAKTRAINLSKKLWTSNIPSQVTDQGHLMLDMTGYKSSDAEALRAEVIARKILSEELEGNYDIGSLIGADEKGNLWIYSSEEAKEQANKRLASSLHDLSRVTLGPSTDAISDPGYHSDDARSESSVDLRAPAHFRHDSDSAVGMSSPPFSAGSETKSFAKTLRLTSDQLKSLDLNPGQNTMSFTVNRATCTACLWLWRYDVPIIISDIDGTITKSDALGHVLNMIGRDWTHLGVAKLYTEIAANGYNFLYLTSRSVGQADTTRAYLSGVLQDGGYKLPKGPVIMSPDRTMAALRREVYLRKPEVFKMACLRDIMQLFLGAYGNRAMFVDPGSPPGEPSSPTQPTAPSKLEENPDTARKGIPFYAGFGNRLTDAISYRSVNIPSTRIFTINSSSEVSLDLSTLSKYRTGYTTMRDIVDHYFPPTGLLVKGGGEEFTDFTYWRDKPLELVDFSASESEDSADDDEEDLPDDDVEADADADEEAEVDEEADDDRVQRTPMFTPGILSEDEYATMAESLYSTGGRPSLEQSMMEESMYSARGEKEDVTLDEEDEGDDGDDEGDAPASTKGRGRGRGETVTLQERGEEEDEDEDEGGDDEEDGHDVRKQRGEMGGEEEEDNTTASLELDDQQRDVQKELRSDLQGLAKALSSPVRQQRDNGREEEEVKA</sequence>
<dbReference type="InterPro" id="IPR057124">
    <property type="entry name" value="Ned1-like_M"/>
</dbReference>
<reference evidence="5" key="1">
    <citation type="submission" date="2021-07" db="EMBL/GenBank/DDBJ databases">
        <title>Elsinoe batatas strain:CRI-CJ2 Genome sequencing and assembly.</title>
        <authorList>
            <person name="Huang L."/>
        </authorList>
    </citation>
    <scope>NUCLEOTIDE SEQUENCE</scope>
    <source>
        <strain evidence="5">CRI-CJ2</strain>
    </source>
</reference>
<dbReference type="InterPro" id="IPR013209">
    <property type="entry name" value="LNS2"/>
</dbReference>
<dbReference type="AlphaFoldDB" id="A0A8K0PDI8"/>
<evidence type="ECO:0000256" key="1">
    <source>
        <dbReference type="ARBA" id="ARBA00005476"/>
    </source>
</evidence>
<feature type="region of interest" description="Disordered" evidence="3">
    <location>
        <begin position="694"/>
        <end position="906"/>
    </location>
</feature>
<dbReference type="GO" id="GO:0005634">
    <property type="term" value="C:nucleus"/>
    <property type="evidence" value="ECO:0007669"/>
    <property type="project" value="TreeGrafter"/>
</dbReference>
<dbReference type="PANTHER" id="PTHR12181">
    <property type="entry name" value="LIPIN"/>
    <property type="match status" value="1"/>
</dbReference>
<dbReference type="Pfam" id="PF04571">
    <property type="entry name" value="Lipin_N"/>
    <property type="match status" value="1"/>
</dbReference>
<comment type="caution">
    <text evidence="5">The sequence shown here is derived from an EMBL/GenBank/DDBJ whole genome shotgun (WGS) entry which is preliminary data.</text>
</comment>
<evidence type="ECO:0000256" key="2">
    <source>
        <dbReference type="ARBA" id="ARBA00022553"/>
    </source>
</evidence>
<dbReference type="InterPro" id="IPR026058">
    <property type="entry name" value="LIPIN"/>
</dbReference>
<proteinExistence type="inferred from homology"/>
<dbReference type="GO" id="GO:0008195">
    <property type="term" value="F:phosphatidate phosphatase activity"/>
    <property type="evidence" value="ECO:0007669"/>
    <property type="project" value="TreeGrafter"/>
</dbReference>
<feature type="compositionally biased region" description="Acidic residues" evidence="3">
    <location>
        <begin position="786"/>
        <end position="801"/>
    </location>
</feature>
<dbReference type="PANTHER" id="PTHR12181:SF12">
    <property type="entry name" value="PHOSPHATIDATE PHOSPHATASE"/>
    <property type="match status" value="1"/>
</dbReference>
<feature type="compositionally biased region" description="Polar residues" evidence="3">
    <location>
        <begin position="96"/>
        <end position="106"/>
    </location>
</feature>
<feature type="compositionally biased region" description="Polar residues" evidence="3">
    <location>
        <begin position="142"/>
        <end position="173"/>
    </location>
</feature>
<dbReference type="SUPFAM" id="SSF56784">
    <property type="entry name" value="HAD-like"/>
    <property type="match status" value="1"/>
</dbReference>
<feature type="region of interest" description="Disordered" evidence="3">
    <location>
        <begin position="347"/>
        <end position="366"/>
    </location>
</feature>
<feature type="compositionally biased region" description="Acidic residues" evidence="3">
    <location>
        <begin position="696"/>
        <end position="731"/>
    </location>
</feature>
<dbReference type="InterPro" id="IPR036412">
    <property type="entry name" value="HAD-like_sf"/>
</dbReference>
<protein>
    <recommendedName>
        <fullName evidence="4">LNS2/PITP domain-containing protein</fullName>
    </recommendedName>
</protein>
<evidence type="ECO:0000256" key="3">
    <source>
        <dbReference type="SAM" id="MobiDB-lite"/>
    </source>
</evidence>